<dbReference type="InterPro" id="IPR050077">
    <property type="entry name" value="LexA_repressor"/>
</dbReference>
<dbReference type="STRING" id="1529.SAMN04487885_1501"/>
<evidence type="ECO:0000313" key="2">
    <source>
        <dbReference type="EMBL" id="SFG30759.1"/>
    </source>
</evidence>
<gene>
    <name evidence="2" type="ORF">SAMN04487885_1501</name>
</gene>
<protein>
    <submittedName>
        <fullName evidence="2">Peptidase S24-like</fullName>
    </submittedName>
</protein>
<dbReference type="RefSeq" id="WP_074846758.1">
    <property type="nucleotide sequence ID" value="NZ_FOOE01000050.1"/>
</dbReference>
<dbReference type="SMART" id="SM00530">
    <property type="entry name" value="HTH_XRE"/>
    <property type="match status" value="1"/>
</dbReference>
<proteinExistence type="predicted"/>
<feature type="domain" description="HTH cro/C1-type" evidence="1">
    <location>
        <begin position="12"/>
        <end position="66"/>
    </location>
</feature>
<dbReference type="SUPFAM" id="SSF51306">
    <property type="entry name" value="LexA/Signal peptidase"/>
    <property type="match status" value="1"/>
</dbReference>
<name>A0A1I2QU11_9CLOT</name>
<dbReference type="InterPro" id="IPR036286">
    <property type="entry name" value="LexA/Signal_pep-like_sf"/>
</dbReference>
<dbReference type="CDD" id="cd06529">
    <property type="entry name" value="S24_LexA-like"/>
    <property type="match status" value="1"/>
</dbReference>
<dbReference type="InterPro" id="IPR015927">
    <property type="entry name" value="Peptidase_S24_S26A/B/C"/>
</dbReference>
<dbReference type="AlphaFoldDB" id="A0A1I2QU11"/>
<dbReference type="PANTHER" id="PTHR33516:SF2">
    <property type="entry name" value="LEXA REPRESSOR-RELATED"/>
    <property type="match status" value="1"/>
</dbReference>
<dbReference type="InterPro" id="IPR010982">
    <property type="entry name" value="Lambda_DNA-bd_dom_sf"/>
</dbReference>
<dbReference type="SUPFAM" id="SSF47413">
    <property type="entry name" value="lambda repressor-like DNA-binding domains"/>
    <property type="match status" value="1"/>
</dbReference>
<feature type="non-terminal residue" evidence="2">
    <location>
        <position position="1"/>
    </location>
</feature>
<dbReference type="Pfam" id="PF12844">
    <property type="entry name" value="HTH_19"/>
    <property type="match status" value="1"/>
</dbReference>
<dbReference type="CDD" id="cd00093">
    <property type="entry name" value="HTH_XRE"/>
    <property type="match status" value="1"/>
</dbReference>
<accession>A0A1I2QU11</accession>
<dbReference type="OrthoDB" id="8115576at2"/>
<dbReference type="GO" id="GO:0003677">
    <property type="term" value="F:DNA binding"/>
    <property type="evidence" value="ECO:0007669"/>
    <property type="project" value="InterPro"/>
</dbReference>
<dbReference type="Gene3D" id="2.10.109.10">
    <property type="entry name" value="Umud Fragment, subunit A"/>
    <property type="match status" value="1"/>
</dbReference>
<dbReference type="InterPro" id="IPR001387">
    <property type="entry name" value="Cro/C1-type_HTH"/>
</dbReference>
<dbReference type="Proteomes" id="UP000182135">
    <property type="component" value="Unassembled WGS sequence"/>
</dbReference>
<evidence type="ECO:0000259" key="1">
    <source>
        <dbReference type="PROSITE" id="PS50943"/>
    </source>
</evidence>
<keyword evidence="3" id="KW-1185">Reference proteome</keyword>
<dbReference type="PROSITE" id="PS50943">
    <property type="entry name" value="HTH_CROC1"/>
    <property type="match status" value="1"/>
</dbReference>
<organism evidence="2 3">
    <name type="scientific">Clostridium cadaveris</name>
    <dbReference type="NCBI Taxonomy" id="1529"/>
    <lineage>
        <taxon>Bacteria</taxon>
        <taxon>Bacillati</taxon>
        <taxon>Bacillota</taxon>
        <taxon>Clostridia</taxon>
        <taxon>Eubacteriales</taxon>
        <taxon>Clostridiaceae</taxon>
        <taxon>Clostridium</taxon>
    </lineage>
</organism>
<dbReference type="EMBL" id="FOOE01000050">
    <property type="protein sequence ID" value="SFG30759.1"/>
    <property type="molecule type" value="Genomic_DNA"/>
</dbReference>
<dbReference type="PANTHER" id="PTHR33516">
    <property type="entry name" value="LEXA REPRESSOR"/>
    <property type="match status" value="1"/>
</dbReference>
<reference evidence="2 3" key="1">
    <citation type="submission" date="2016-10" db="EMBL/GenBank/DDBJ databases">
        <authorList>
            <person name="de Groot N.N."/>
        </authorList>
    </citation>
    <scope>NUCLEOTIDE SEQUENCE [LARGE SCALE GENOMIC DNA]</scope>
    <source>
        <strain evidence="2 3">NLAE-zl-G419</strain>
    </source>
</reference>
<dbReference type="Gene3D" id="1.10.260.40">
    <property type="entry name" value="lambda repressor-like DNA-binding domains"/>
    <property type="match status" value="1"/>
</dbReference>
<sequence length="300" mass="34697">FFLKKNYFCENLKYIRSSLNISQKEIANHLKLNPSSYSNYENGRREPGIDVLIKISDFLNVEIDKLLTENLSNNDKFLKDIQNKISNDINYDEKIKDINLDMRKNILFELENKKRKCLSLINYEIPKKIKEIDNLIKYINLYTDQDVEISDEISPNTSELKTNEKSIDYRSINLIGKVSAGNPCYAYEEIINTYKIPSNILCPSKNYFILEVKGDSMNKIYPPGDLILIESTNLVNNDDIVIAVIDDEATCKKINFSPNEIILTPQSTNPIHQVQIYKDINVHILGKVLGKLSDYIRKDE</sequence>
<dbReference type="InterPro" id="IPR039418">
    <property type="entry name" value="LexA-like"/>
</dbReference>
<evidence type="ECO:0000313" key="3">
    <source>
        <dbReference type="Proteomes" id="UP000182135"/>
    </source>
</evidence>
<dbReference type="Pfam" id="PF00717">
    <property type="entry name" value="Peptidase_S24"/>
    <property type="match status" value="1"/>
</dbReference>